<feature type="domain" description="DUF397" evidence="1">
    <location>
        <begin position="18"/>
        <end position="58"/>
    </location>
</feature>
<evidence type="ECO:0000313" key="3">
    <source>
        <dbReference type="Proteomes" id="UP000647172"/>
    </source>
</evidence>
<dbReference type="EMBL" id="BOMQ01000055">
    <property type="protein sequence ID" value="GIE51193.1"/>
    <property type="molecule type" value="Genomic_DNA"/>
</dbReference>
<proteinExistence type="predicted"/>
<sequence>MAQNELSSLRWIRRCADHACVEVALYREAVLMRDSKDNDGPMLTFTLEQWTAFRAGVRAGEFDRG</sequence>
<name>A0A919JI78_9ACTN</name>
<dbReference type="InterPro" id="IPR007278">
    <property type="entry name" value="DUF397"/>
</dbReference>
<gene>
    <name evidence="2" type="ORF">Ani05nite_47270</name>
</gene>
<organism evidence="2 3">
    <name type="scientific">Actinoplanes nipponensis</name>
    <dbReference type="NCBI Taxonomy" id="135950"/>
    <lineage>
        <taxon>Bacteria</taxon>
        <taxon>Bacillati</taxon>
        <taxon>Actinomycetota</taxon>
        <taxon>Actinomycetes</taxon>
        <taxon>Micromonosporales</taxon>
        <taxon>Micromonosporaceae</taxon>
        <taxon>Actinoplanes</taxon>
    </lineage>
</organism>
<protein>
    <recommendedName>
        <fullName evidence="1">DUF397 domain-containing protein</fullName>
    </recommendedName>
</protein>
<dbReference type="AlphaFoldDB" id="A0A919JI78"/>
<dbReference type="Pfam" id="PF04149">
    <property type="entry name" value="DUF397"/>
    <property type="match status" value="1"/>
</dbReference>
<accession>A0A919JI78</accession>
<dbReference type="Proteomes" id="UP000647172">
    <property type="component" value="Unassembled WGS sequence"/>
</dbReference>
<comment type="caution">
    <text evidence="2">The sequence shown here is derived from an EMBL/GenBank/DDBJ whole genome shotgun (WGS) entry which is preliminary data.</text>
</comment>
<reference evidence="2" key="1">
    <citation type="submission" date="2021-01" db="EMBL/GenBank/DDBJ databases">
        <title>Whole genome shotgun sequence of Actinoplanes nipponensis NBRC 14063.</title>
        <authorList>
            <person name="Komaki H."/>
            <person name="Tamura T."/>
        </authorList>
    </citation>
    <scope>NUCLEOTIDE SEQUENCE</scope>
    <source>
        <strain evidence="2">NBRC 14063</strain>
    </source>
</reference>
<dbReference type="RefSeq" id="WP_203771513.1">
    <property type="nucleotide sequence ID" value="NZ_BAAAYJ010000084.1"/>
</dbReference>
<evidence type="ECO:0000313" key="2">
    <source>
        <dbReference type="EMBL" id="GIE51193.1"/>
    </source>
</evidence>
<keyword evidence="3" id="KW-1185">Reference proteome</keyword>
<evidence type="ECO:0000259" key="1">
    <source>
        <dbReference type="Pfam" id="PF04149"/>
    </source>
</evidence>